<keyword evidence="5" id="KW-0328">Glycosyltransferase</keyword>
<keyword evidence="4" id="KW-0414">Isoprene biosynthesis</keyword>
<proteinExistence type="evidence at transcript level"/>
<evidence type="ECO:0000313" key="7">
    <source>
        <dbReference type="EMBL" id="AKA44593.1"/>
    </source>
</evidence>
<evidence type="ECO:0000256" key="4">
    <source>
        <dbReference type="ARBA" id="ARBA00023229"/>
    </source>
</evidence>
<sequence length="477" mass="53916">MKTAELVFMPAWSISHLVPMMEMAKLFVARYEQLSVTILIMKYPVEIGLGSYIESLLSTTIPHFRFLEVPQTDPNTYMSKPPHTRFSAFIETQKAHVRDIVFDIARSETTQFKGCIIDMFCITLADIADELNVPSYVFSAPSASFLGLMFHLQSLVDEHNIDVTEYKDSDAELFVPSYTNPVPAKVLPSVLLDKEGGSALFVSIARRLRETKGIVVNTFMELESHALKSLAADIKIPVFYPVGPVLNLTGEGKNSEEKTIILRWLDEQPPSSVVFMCFGSFGSFREDQVKEIALALERSKHHFLWSLRPPRPKDKTKVPLEYSNLEKVIPPGFLERTAGIGKVIGWAPQVSVLSHQAIGGFVSHCGWNSILESLWFGVPMGTWPLYAEQQMNAFKMVSELGIAVDIKIDYRNDHNMKTEVIVRAEEIESKIMEMMMDETRSEMRMKVKEMKEKSRLAVMEKGSSYAAIGRLIEEIIM</sequence>
<dbReference type="PANTHER" id="PTHR48048">
    <property type="entry name" value="GLYCOSYLTRANSFERASE"/>
    <property type="match status" value="1"/>
</dbReference>
<dbReference type="UniPathway" id="UPA00213"/>
<comment type="similarity">
    <text evidence="2 5">Belongs to the UDP-glycosyltransferase family.</text>
</comment>
<dbReference type="CDD" id="cd03784">
    <property type="entry name" value="GT1_Gtf-like"/>
    <property type="match status" value="1"/>
</dbReference>
<organism evidence="7">
    <name type="scientific">Panax ginseng</name>
    <name type="common">Korean ginseng</name>
    <dbReference type="NCBI Taxonomy" id="4054"/>
    <lineage>
        <taxon>Eukaryota</taxon>
        <taxon>Viridiplantae</taxon>
        <taxon>Streptophyta</taxon>
        <taxon>Embryophyta</taxon>
        <taxon>Tracheophyta</taxon>
        <taxon>Spermatophyta</taxon>
        <taxon>Magnoliopsida</taxon>
        <taxon>eudicotyledons</taxon>
        <taxon>Gunneridae</taxon>
        <taxon>Pentapetalae</taxon>
        <taxon>asterids</taxon>
        <taxon>campanulids</taxon>
        <taxon>Apiales</taxon>
        <taxon>Araliaceae</taxon>
        <taxon>Panax</taxon>
    </lineage>
</organism>
<dbReference type="SMR" id="A0A0D5ZDF8"/>
<dbReference type="GO" id="GO:0035251">
    <property type="term" value="F:UDP-glucosyltransferase activity"/>
    <property type="evidence" value="ECO:0007669"/>
    <property type="project" value="InterPro"/>
</dbReference>
<dbReference type="FunFam" id="3.40.50.2000:FF:000056">
    <property type="entry name" value="Glycosyltransferase"/>
    <property type="match status" value="1"/>
</dbReference>
<evidence type="ECO:0000256" key="6">
    <source>
        <dbReference type="RuleBase" id="RU362057"/>
    </source>
</evidence>
<reference evidence="7" key="1">
    <citation type="journal article" date="2015" name="Metab. Eng.">
        <title>Production of bioactive ginsenosides Rh2 and Rg3 by metabolically engineered yeasts.</title>
        <authorList>
            <person name="Wang P."/>
            <person name="Wei Y."/>
            <person name="Fan Y."/>
            <person name="Liu Q."/>
            <person name="Wei W."/>
            <person name="Yang C."/>
            <person name="Zhang L."/>
            <person name="Zhao G."/>
            <person name="Yue J."/>
            <person name="Yan X."/>
            <person name="Zhou Z."/>
        </authorList>
    </citation>
    <scope>NUCLEOTIDE SEQUENCE</scope>
</reference>
<evidence type="ECO:0000256" key="5">
    <source>
        <dbReference type="RuleBase" id="RU003718"/>
    </source>
</evidence>
<dbReference type="PANTHER" id="PTHR48048:SF45">
    <property type="entry name" value="GLYCOSYLTRANSFERASE"/>
    <property type="match status" value="1"/>
</dbReference>
<comment type="pathway">
    <text evidence="1">Secondary metabolite biosynthesis; terpenoid biosynthesis.</text>
</comment>
<dbReference type="EC" id="2.4.1.-" evidence="6"/>
<dbReference type="InterPro" id="IPR035595">
    <property type="entry name" value="UDP_glycos_trans_CS"/>
</dbReference>
<accession>A0A0D5ZDF8</accession>
<evidence type="ECO:0000256" key="2">
    <source>
        <dbReference type="ARBA" id="ARBA00009995"/>
    </source>
</evidence>
<dbReference type="PROSITE" id="PS00375">
    <property type="entry name" value="UDPGT"/>
    <property type="match status" value="1"/>
</dbReference>
<dbReference type="InterPro" id="IPR002213">
    <property type="entry name" value="UDP_glucos_trans"/>
</dbReference>
<dbReference type="InterPro" id="IPR050481">
    <property type="entry name" value="UDP-glycosyltransf_plant"/>
</dbReference>
<protein>
    <recommendedName>
        <fullName evidence="6">Glycosyltransferase</fullName>
        <ecNumber evidence="6">2.4.1.-</ecNumber>
    </recommendedName>
</protein>
<dbReference type="GO" id="GO:0016114">
    <property type="term" value="P:terpenoid biosynthetic process"/>
    <property type="evidence" value="ECO:0007669"/>
    <property type="project" value="UniProtKB-UniPathway"/>
</dbReference>
<dbReference type="EMBL" id="KM401925">
    <property type="protein sequence ID" value="AKA44593.1"/>
    <property type="molecule type" value="mRNA"/>
</dbReference>
<keyword evidence="3 5" id="KW-0808">Transferase</keyword>
<evidence type="ECO:0000256" key="1">
    <source>
        <dbReference type="ARBA" id="ARBA00004721"/>
    </source>
</evidence>
<evidence type="ECO:0000256" key="3">
    <source>
        <dbReference type="ARBA" id="ARBA00022679"/>
    </source>
</evidence>
<dbReference type="SUPFAM" id="SSF53756">
    <property type="entry name" value="UDP-Glycosyltransferase/glycogen phosphorylase"/>
    <property type="match status" value="1"/>
</dbReference>
<name>A0A0D5ZDF8_PANGI</name>
<dbReference type="Gene3D" id="3.40.50.2000">
    <property type="entry name" value="Glycogen Phosphorylase B"/>
    <property type="match status" value="2"/>
</dbReference>
<dbReference type="AlphaFoldDB" id="A0A0D5ZDF8"/>
<dbReference type="Pfam" id="PF00201">
    <property type="entry name" value="UDPGT"/>
    <property type="match status" value="1"/>
</dbReference>